<dbReference type="SUPFAM" id="SSF51735">
    <property type="entry name" value="NAD(P)-binding Rossmann-fold domains"/>
    <property type="match status" value="1"/>
</dbReference>
<dbReference type="SUPFAM" id="SSF51905">
    <property type="entry name" value="FAD/NAD(P)-binding domain"/>
    <property type="match status" value="1"/>
</dbReference>
<dbReference type="Gene3D" id="3.50.50.60">
    <property type="entry name" value="FAD/NAD(P)-binding domain"/>
    <property type="match status" value="1"/>
</dbReference>
<name>A0A0H4KEK5_9BACI</name>
<dbReference type="Proteomes" id="UP000036202">
    <property type="component" value="Chromosome"/>
</dbReference>
<evidence type="ECO:0000313" key="3">
    <source>
        <dbReference type="Proteomes" id="UP000036202"/>
    </source>
</evidence>
<reference evidence="3" key="2">
    <citation type="submission" date="2015-06" db="EMBL/GenBank/DDBJ databases">
        <title>Genome Sequence of Bacillus endophyticus and Analysis of its Companion Mechanism in the Ketogulonigenium vulgare-Bacillus strain Consortium.</title>
        <authorList>
            <person name="Jia N."/>
            <person name="Du J."/>
            <person name="Ding M.-Z."/>
            <person name="Gao F."/>
            <person name="Yuan Y.-J."/>
        </authorList>
    </citation>
    <scope>NUCLEOTIDE SEQUENCE [LARGE SCALE GENOMIC DNA]</scope>
    <source>
        <strain evidence="3">Hbe603</strain>
    </source>
</reference>
<dbReference type="PRINTS" id="PR00368">
    <property type="entry name" value="FADPNR"/>
</dbReference>
<dbReference type="EMBL" id="CP011974">
    <property type="protein sequence ID" value="AKO92557.1"/>
    <property type="molecule type" value="Genomic_DNA"/>
</dbReference>
<evidence type="ECO:0000256" key="1">
    <source>
        <dbReference type="ARBA" id="ARBA00023002"/>
    </source>
</evidence>
<dbReference type="KEGG" id="beo:BEH_10930"/>
<dbReference type="AlphaFoldDB" id="A0A0H4KEK5"/>
<keyword evidence="3" id="KW-1185">Reference proteome</keyword>
<dbReference type="PRINTS" id="PR00469">
    <property type="entry name" value="PNDRDTASEII"/>
</dbReference>
<dbReference type="OrthoDB" id="9778740at2"/>
<evidence type="ECO:0000313" key="2">
    <source>
        <dbReference type="EMBL" id="AKO92557.1"/>
    </source>
</evidence>
<dbReference type="GO" id="GO:0004497">
    <property type="term" value="F:monooxygenase activity"/>
    <property type="evidence" value="ECO:0007669"/>
    <property type="project" value="TreeGrafter"/>
</dbReference>
<dbReference type="PANTHER" id="PTHR43539:SF78">
    <property type="entry name" value="FLAVIN-CONTAINING MONOOXYGENASE"/>
    <property type="match status" value="1"/>
</dbReference>
<organism evidence="2 3">
    <name type="scientific">Priestia filamentosa</name>
    <dbReference type="NCBI Taxonomy" id="1402861"/>
    <lineage>
        <taxon>Bacteria</taxon>
        <taxon>Bacillati</taxon>
        <taxon>Bacillota</taxon>
        <taxon>Bacilli</taxon>
        <taxon>Bacillales</taxon>
        <taxon>Bacillaceae</taxon>
        <taxon>Priestia</taxon>
    </lineage>
</organism>
<keyword evidence="1" id="KW-0560">Oxidoreductase</keyword>
<dbReference type="InterPro" id="IPR036291">
    <property type="entry name" value="NAD(P)-bd_dom_sf"/>
</dbReference>
<dbReference type="PANTHER" id="PTHR43539">
    <property type="entry name" value="FLAVIN-BINDING MONOOXYGENASE-LIKE PROTEIN (AFU_ORTHOLOGUE AFUA_4G09220)"/>
    <property type="match status" value="1"/>
</dbReference>
<sequence>MYDVIIIGSGQAGLSMGYYLKKTALSFAIIDQNTRIGDTWRNRYDSLTLFTPPLYSSLPGLMLKKERNCMPTKDDIADYLENYAKTFSLPVQLGIHVKNVAKVDNFFSVETNKGVVEARNLVVATGPFHTPRIPSFAKKLSKDIVQLHSASYKNPSQLKDGNVLVVGAGNSGAQIAVELANTHETYLSTSGKLRFLPLFIMNKNIFWWFDKLGILKATRDSFIGRKLQLYSDPIFGTELKTKMSAGLVHLKDRTKAPKENEVIFADASTLKVDNIIWATGFKPNYAWLNLPSLVDKQGNIIHTRGITHEKGVFFLGLPWQYRRGSSLLEGVGKDAHYLYQHLLTHIR</sequence>
<dbReference type="InterPro" id="IPR050982">
    <property type="entry name" value="Auxin_biosynth/cation_transpt"/>
</dbReference>
<protein>
    <submittedName>
        <fullName evidence="2">Oxidoreductase</fullName>
    </submittedName>
</protein>
<gene>
    <name evidence="2" type="ORF">BEH_10930</name>
</gene>
<dbReference type="PATRIC" id="fig|135735.6.peg.2280"/>
<accession>A0A0H4KEK5</accession>
<dbReference type="GO" id="GO:0050660">
    <property type="term" value="F:flavin adenine dinucleotide binding"/>
    <property type="evidence" value="ECO:0007669"/>
    <property type="project" value="TreeGrafter"/>
</dbReference>
<dbReference type="Pfam" id="PF13738">
    <property type="entry name" value="Pyr_redox_3"/>
    <property type="match status" value="1"/>
</dbReference>
<reference evidence="2 3" key="1">
    <citation type="journal article" date="2015" name="PLoS ONE">
        <title>Genome Sequence of Bacillus endophyticus and Analysis of Its Companion Mechanism in the Ketogulonigenium vulgare-Bacillus Strain Consortium.</title>
        <authorList>
            <person name="Jia N."/>
            <person name="Du J."/>
            <person name="Ding M.Z."/>
            <person name="Gao F."/>
            <person name="Yuan Y.J."/>
        </authorList>
    </citation>
    <scope>NUCLEOTIDE SEQUENCE [LARGE SCALE GENOMIC DNA]</scope>
    <source>
        <strain evidence="2 3">Hbe603</strain>
    </source>
</reference>
<proteinExistence type="predicted"/>
<dbReference type="RefSeq" id="WP_048896779.1">
    <property type="nucleotide sequence ID" value="NZ_CP011974.1"/>
</dbReference>
<dbReference type="InterPro" id="IPR036188">
    <property type="entry name" value="FAD/NAD-bd_sf"/>
</dbReference>